<dbReference type="RefSeq" id="XP_031423006.1">
    <property type="nucleotide sequence ID" value="XM_031567146.2"/>
</dbReference>
<keyword evidence="5" id="KW-0472">Membrane</keyword>
<sequence>MSITVNLKKIINLPGKYDRKIELSFRGFTHKTKILQCENIAIFNEHFRWPHYGKIIRDEVLSISVYNCSKMFSNRLLGKLVISLQHVVTAGRLVLREPLTDTHYSLTDVYVELDVRYHPVQGAAGGWESADFLTVEDEDDSALVIRNTGFDDPSSKQPARTQKLDREARVLGRSLIRTGEEDEDEDNDDDYDDDYDMADMESANITFTPLLSRCRPLSKHELAAAPKVQTFQVNVNVMEAQKLVGVNINPAVYVTIGDEKKHTATQKSTNCPFYNEASQVS</sequence>
<dbReference type="Gene3D" id="2.60.40.150">
    <property type="entry name" value="C2 domain"/>
    <property type="match status" value="2"/>
</dbReference>
<dbReference type="PANTHER" id="PTHR12546">
    <property type="entry name" value="FER-1-LIKE"/>
    <property type="match status" value="1"/>
</dbReference>
<keyword evidence="3" id="KW-0677">Repeat</keyword>
<reference evidence="8" key="1">
    <citation type="submission" date="2025-08" db="UniProtKB">
        <authorList>
            <consortium name="RefSeq"/>
        </authorList>
    </citation>
    <scope>IDENTIFICATION</scope>
</reference>
<proteinExistence type="predicted"/>
<evidence type="ECO:0000256" key="2">
    <source>
        <dbReference type="ARBA" id="ARBA00022692"/>
    </source>
</evidence>
<dbReference type="SUPFAM" id="SSF49562">
    <property type="entry name" value="C2 domain (Calcium/lipid-binding domain, CaLB)"/>
    <property type="match status" value="2"/>
</dbReference>
<feature type="domain" description="C2" evidence="6">
    <location>
        <begin position="1"/>
        <end position="97"/>
    </location>
</feature>
<organism evidence="7 8">
    <name type="scientific">Clupea harengus</name>
    <name type="common">Atlantic herring</name>
    <dbReference type="NCBI Taxonomy" id="7950"/>
    <lineage>
        <taxon>Eukaryota</taxon>
        <taxon>Metazoa</taxon>
        <taxon>Chordata</taxon>
        <taxon>Craniata</taxon>
        <taxon>Vertebrata</taxon>
        <taxon>Euteleostomi</taxon>
        <taxon>Actinopterygii</taxon>
        <taxon>Neopterygii</taxon>
        <taxon>Teleostei</taxon>
        <taxon>Clupei</taxon>
        <taxon>Clupeiformes</taxon>
        <taxon>Clupeoidei</taxon>
        <taxon>Clupeidae</taxon>
        <taxon>Clupea</taxon>
    </lineage>
</organism>
<gene>
    <name evidence="8" type="primary">LOC116220466</name>
</gene>
<dbReference type="Pfam" id="PF00168">
    <property type="entry name" value="C2"/>
    <property type="match status" value="2"/>
</dbReference>
<name>A0A6P8FH82_CLUHA</name>
<evidence type="ECO:0000256" key="4">
    <source>
        <dbReference type="ARBA" id="ARBA00022989"/>
    </source>
</evidence>
<dbReference type="PROSITE" id="PS50004">
    <property type="entry name" value="C2"/>
    <property type="match status" value="1"/>
</dbReference>
<dbReference type="Proteomes" id="UP000515152">
    <property type="component" value="Chromosome 5"/>
</dbReference>
<evidence type="ECO:0000313" key="7">
    <source>
        <dbReference type="Proteomes" id="UP000515152"/>
    </source>
</evidence>
<dbReference type="InterPro" id="IPR000008">
    <property type="entry name" value="C2_dom"/>
</dbReference>
<dbReference type="AlphaFoldDB" id="A0A6P8FH82"/>
<keyword evidence="2" id="KW-0812">Transmembrane</keyword>
<comment type="subcellular location">
    <subcellularLocation>
        <location evidence="1">Membrane</location>
        <topology evidence="1">Single-pass membrane protein</topology>
    </subcellularLocation>
</comment>
<dbReference type="OrthoDB" id="10059618at2759"/>
<evidence type="ECO:0000259" key="6">
    <source>
        <dbReference type="PROSITE" id="PS50004"/>
    </source>
</evidence>
<keyword evidence="7" id="KW-1185">Reference proteome</keyword>
<keyword evidence="4" id="KW-1133">Transmembrane helix</keyword>
<evidence type="ECO:0000256" key="3">
    <source>
        <dbReference type="ARBA" id="ARBA00022737"/>
    </source>
</evidence>
<dbReference type="InterPro" id="IPR035892">
    <property type="entry name" value="C2_domain_sf"/>
</dbReference>
<protein>
    <submittedName>
        <fullName evidence="8">Fer-1-like protein 4</fullName>
    </submittedName>
</protein>
<dbReference type="KEGG" id="char:116220466"/>
<dbReference type="GO" id="GO:0007009">
    <property type="term" value="P:plasma membrane organization"/>
    <property type="evidence" value="ECO:0007669"/>
    <property type="project" value="TreeGrafter"/>
</dbReference>
<evidence type="ECO:0000256" key="5">
    <source>
        <dbReference type="ARBA" id="ARBA00023136"/>
    </source>
</evidence>
<dbReference type="CDD" id="cd08373">
    <property type="entry name" value="C2A_Ferlin"/>
    <property type="match status" value="1"/>
</dbReference>
<accession>A0A6P8FH82</accession>
<dbReference type="PANTHER" id="PTHR12546:SF36">
    <property type="entry name" value="FER-1-LIKE PROTEIN 4"/>
    <property type="match status" value="1"/>
</dbReference>
<dbReference type="GeneID" id="116220466"/>
<dbReference type="GO" id="GO:0016020">
    <property type="term" value="C:membrane"/>
    <property type="evidence" value="ECO:0007669"/>
    <property type="project" value="UniProtKB-SubCell"/>
</dbReference>
<evidence type="ECO:0000313" key="8">
    <source>
        <dbReference type="RefSeq" id="XP_031423006.1"/>
    </source>
</evidence>
<dbReference type="InterPro" id="IPR037726">
    <property type="entry name" value="C2A_Ferlin"/>
</dbReference>
<evidence type="ECO:0000256" key="1">
    <source>
        <dbReference type="ARBA" id="ARBA00004167"/>
    </source>
</evidence>
<dbReference type="InterPro" id="IPR037721">
    <property type="entry name" value="Ferlin"/>
</dbReference>